<protein>
    <recommendedName>
        <fullName evidence="3">Tfp pilus assembly protein PilX</fullName>
    </recommendedName>
</protein>
<evidence type="ECO:0008006" key="3">
    <source>
        <dbReference type="Google" id="ProtNLM"/>
    </source>
</evidence>
<dbReference type="OrthoDB" id="9035420at2"/>
<sequence length="161" mass="17553">MKRSSRSRGATLPIVLILAAMMLVTASAWLQTLLVAARATVAARERVQAFHAADSALIRCSRMLSLALPATSQAPGDEPSRWRLKTSFEGPSAPAIAPFAAWPYARRAPQRLIEAWVGASYLVTARGFGATADSEAWLQLRIDITDGASTQYWRRVVARPF</sequence>
<keyword evidence="2" id="KW-1185">Reference proteome</keyword>
<dbReference type="RefSeq" id="WP_062605337.1">
    <property type="nucleotide sequence ID" value="NZ_FCOX02000013.1"/>
</dbReference>
<comment type="caution">
    <text evidence="1">The sequence shown here is derived from an EMBL/GenBank/DDBJ whole genome shotgun (WGS) entry which is preliminary data.</text>
</comment>
<dbReference type="AlphaFoldDB" id="A0A158BR14"/>
<evidence type="ECO:0000313" key="2">
    <source>
        <dbReference type="Proteomes" id="UP000071859"/>
    </source>
</evidence>
<accession>A0A158BR14</accession>
<reference evidence="1" key="1">
    <citation type="submission" date="2016-01" db="EMBL/GenBank/DDBJ databases">
        <authorList>
            <person name="Peeters C."/>
        </authorList>
    </citation>
    <scope>NUCLEOTIDE SEQUENCE</scope>
    <source>
        <strain evidence="1">LMG 29321</strain>
    </source>
</reference>
<gene>
    <name evidence="1" type="ORF">AWB78_02992</name>
</gene>
<proteinExistence type="predicted"/>
<dbReference type="EMBL" id="FCOX02000013">
    <property type="protein sequence ID" value="SAK72549.1"/>
    <property type="molecule type" value="Genomic_DNA"/>
</dbReference>
<organism evidence="1 2">
    <name type="scientific">Caballeronia calidae</name>
    <dbReference type="NCBI Taxonomy" id="1777139"/>
    <lineage>
        <taxon>Bacteria</taxon>
        <taxon>Pseudomonadati</taxon>
        <taxon>Pseudomonadota</taxon>
        <taxon>Betaproteobacteria</taxon>
        <taxon>Burkholderiales</taxon>
        <taxon>Burkholderiaceae</taxon>
        <taxon>Caballeronia</taxon>
    </lineage>
</organism>
<evidence type="ECO:0000313" key="1">
    <source>
        <dbReference type="EMBL" id="SAK72549.1"/>
    </source>
</evidence>
<dbReference type="Proteomes" id="UP000071859">
    <property type="component" value="Unassembled WGS sequence"/>
</dbReference>
<name>A0A158BR14_9BURK</name>